<organism evidence="2 3">
    <name type="scientific">Bacillus wiedmannii</name>
    <dbReference type="NCBI Taxonomy" id="1890302"/>
    <lineage>
        <taxon>Bacteria</taxon>
        <taxon>Bacillati</taxon>
        <taxon>Bacillota</taxon>
        <taxon>Bacilli</taxon>
        <taxon>Bacillales</taxon>
        <taxon>Bacillaceae</taxon>
        <taxon>Bacillus</taxon>
        <taxon>Bacillus cereus group</taxon>
    </lineage>
</organism>
<feature type="transmembrane region" description="Helical" evidence="1">
    <location>
        <begin position="83"/>
        <end position="102"/>
    </location>
</feature>
<evidence type="ECO:0000256" key="1">
    <source>
        <dbReference type="SAM" id="Phobius"/>
    </source>
</evidence>
<dbReference type="EMBL" id="NFDE01000065">
    <property type="protein sequence ID" value="OTX83990.1"/>
    <property type="molecule type" value="Genomic_DNA"/>
</dbReference>
<keyword evidence="1" id="KW-0472">Membrane</keyword>
<sequence>MWRCRMGVIVLFLGVVFAITFYVLTHRRMDSNKKKLYVVSLIFAIICSFAPTTGENNSDFLYFGIPAENFIYYDGWEISFNPLGFFFNFILFYWILKLLLKFSGRFSREVKK</sequence>
<dbReference type="Proteomes" id="UP000194945">
    <property type="component" value="Unassembled WGS sequence"/>
</dbReference>
<keyword evidence="1" id="KW-1133">Transmembrane helix</keyword>
<evidence type="ECO:0008006" key="4">
    <source>
        <dbReference type="Google" id="ProtNLM"/>
    </source>
</evidence>
<protein>
    <recommendedName>
        <fullName evidence="4">Group-specific protein</fullName>
    </recommendedName>
</protein>
<gene>
    <name evidence="2" type="ORF">BK730_29565</name>
</gene>
<evidence type="ECO:0000313" key="3">
    <source>
        <dbReference type="Proteomes" id="UP000194945"/>
    </source>
</evidence>
<name>A0A242YXI2_9BACI</name>
<evidence type="ECO:0000313" key="2">
    <source>
        <dbReference type="EMBL" id="OTX83990.1"/>
    </source>
</evidence>
<accession>A0A242YXI2</accession>
<keyword evidence="1" id="KW-0812">Transmembrane</keyword>
<feature type="transmembrane region" description="Helical" evidence="1">
    <location>
        <begin position="6"/>
        <end position="24"/>
    </location>
</feature>
<dbReference type="AlphaFoldDB" id="A0A242YXI2"/>
<comment type="caution">
    <text evidence="2">The sequence shown here is derived from an EMBL/GenBank/DDBJ whole genome shotgun (WGS) entry which is preliminary data.</text>
</comment>
<proteinExistence type="predicted"/>
<reference evidence="2 3" key="1">
    <citation type="submission" date="2016-10" db="EMBL/GenBank/DDBJ databases">
        <title>Comparative genomics of Bacillus thuringiensis reveals a path to pathogens against multiple invertebrate hosts.</title>
        <authorList>
            <person name="Zheng J."/>
            <person name="Gao Q."/>
            <person name="Liu H."/>
            <person name="Peng D."/>
            <person name="Ruan L."/>
            <person name="Sun M."/>
        </authorList>
    </citation>
    <scope>NUCLEOTIDE SEQUENCE [LARGE SCALE GENOMIC DNA]</scope>
    <source>
        <strain evidence="2">BGSC 4BK1</strain>
    </source>
</reference>
<feature type="transmembrane region" description="Helical" evidence="1">
    <location>
        <begin position="36"/>
        <end position="54"/>
    </location>
</feature>